<dbReference type="AlphaFoldDB" id="A0A3A1P4M7"/>
<organism evidence="1 2">
    <name type="scientific">Aurantiacibacter xanthus</name>
    <dbReference type="NCBI Taxonomy" id="1784712"/>
    <lineage>
        <taxon>Bacteria</taxon>
        <taxon>Pseudomonadati</taxon>
        <taxon>Pseudomonadota</taxon>
        <taxon>Alphaproteobacteria</taxon>
        <taxon>Sphingomonadales</taxon>
        <taxon>Erythrobacteraceae</taxon>
        <taxon>Aurantiacibacter</taxon>
    </lineage>
</organism>
<protein>
    <submittedName>
        <fullName evidence="1">Uncharacterized protein</fullName>
    </submittedName>
</protein>
<gene>
    <name evidence="1" type="ORF">D2V17_08380</name>
</gene>
<accession>A0A3A1P4M7</accession>
<reference evidence="1 2" key="1">
    <citation type="submission" date="2018-08" db="EMBL/GenBank/DDBJ databases">
        <title>Erythrobacter zhengii sp.nov., a bacterium isolated from deep-sea sediment.</title>
        <authorList>
            <person name="Fang C."/>
            <person name="Wu Y.-H."/>
            <person name="Sun C."/>
            <person name="Wang H."/>
            <person name="Cheng H."/>
            <person name="Meng F.-X."/>
            <person name="Wang C.-S."/>
            <person name="Xu X.-W."/>
        </authorList>
    </citation>
    <scope>NUCLEOTIDE SEQUENCE [LARGE SCALE GENOMIC DNA]</scope>
    <source>
        <strain evidence="1 2">CCTCC AB 2015396</strain>
    </source>
</reference>
<keyword evidence="2" id="KW-1185">Reference proteome</keyword>
<name>A0A3A1P4M7_9SPHN</name>
<proteinExistence type="predicted"/>
<dbReference type="OrthoDB" id="7391698at2"/>
<evidence type="ECO:0000313" key="1">
    <source>
        <dbReference type="EMBL" id="RIV87401.1"/>
    </source>
</evidence>
<dbReference type="Proteomes" id="UP000265366">
    <property type="component" value="Unassembled WGS sequence"/>
</dbReference>
<sequence length="92" mass="10229">MVDFPSSYKAEGTNRVGIQWDDRAFLHAVGDGDGVLDRAKSIRSGTFAELVGQIASLPEDERRGYYIQKAGDREFHADEIAALAAREDFPRK</sequence>
<dbReference type="RefSeq" id="WP_119592619.1">
    <property type="nucleotide sequence ID" value="NZ_QXFM01000074.1"/>
</dbReference>
<comment type="caution">
    <text evidence="1">The sequence shown here is derived from an EMBL/GenBank/DDBJ whole genome shotgun (WGS) entry which is preliminary data.</text>
</comment>
<dbReference type="EMBL" id="QXFM01000074">
    <property type="protein sequence ID" value="RIV87401.1"/>
    <property type="molecule type" value="Genomic_DNA"/>
</dbReference>
<evidence type="ECO:0000313" key="2">
    <source>
        <dbReference type="Proteomes" id="UP000265366"/>
    </source>
</evidence>